<keyword evidence="6" id="KW-1185">Reference proteome</keyword>
<feature type="chain" id="PRO_5036796834" description="Fibronectin type-III domain-containing protein" evidence="3">
    <location>
        <begin position="27"/>
        <end position="1007"/>
    </location>
</feature>
<dbReference type="InterPro" id="IPR018337">
    <property type="entry name" value="Cell_wall/Cho-bd_repeat"/>
</dbReference>
<dbReference type="EMBL" id="JAEQMG010000076">
    <property type="protein sequence ID" value="MBK6088687.1"/>
    <property type="molecule type" value="Genomic_DNA"/>
</dbReference>
<dbReference type="Proteomes" id="UP000633365">
    <property type="component" value="Unassembled WGS sequence"/>
</dbReference>
<dbReference type="RefSeq" id="WP_201427552.1">
    <property type="nucleotide sequence ID" value="NZ_JAEQMG010000076.1"/>
</dbReference>
<sequence length="1007" mass="112744">MKKIMIALLAAALTAMSAVSISAAEADTLQAVAAGESIPGQESFNGPRITGFENTADGTVVYWTAYQNAAKYRLFLWDGMTWRGLGNTESLSFTHKGLKSEQTYRYTVRALNKDGDFISDYWKAGDENIFLAPPVIESLETTETGVQVTWNALEGAEQYRVYRRTGNGGWRRVADTAETTLLDKNVPSGEKVWYTVRCINADGSDWTSYYNEGKSIFYVATPYVTGFENTNEGTVIHWGKCDGAARYGVFRKNADGSWKGLGTSKTTSYLNEDVKSGETTVYTVRCLDSDGEFVSRFNREGWGYMFLEPPVIESLENTDEGVQVTWNALAGAEQYRVYRKTGDTGWKRIGDTKENAFIDKDAPSGEKLSYTVRCINADASDWTSGYTSGKSIQFVKTPQITGFSNTADGTTIYWDKCDGAARYGVFRKNADGSWKGLGTSKTTEYTCTDVKSGETNIYTVRCLDSDGNFVSRFNRDGWSYMYLQPPVISSLKGTDNGVQIQWGALSGAEQYRVYRKTGDESWKRIADIKENSYVDTDAPSGKKISYTVRCINADGSDWTSYYNSGKSIQYVKTPQITDFENTEKGVKLSFTKCDGAARYGIFYKTVDGWKGLRSTADTEYLDTTVKNGETRTYTVRCLDSDYEFVSDFNGAGWTTRYFAPPQLTSVSRSGSANLVTWNAVDGADSYRLYRKTLGGGWARLFESTKETSYTDTTAQSNQLYAYTLRLMDEKGALISSYIDDAPFYYNGKIANGKITVGNQTYNFNNGKLRQGYVTIDGATYYFTSSGEMLKDCLVGSSAEGFRYAGKDGKIDYHYTGIAKNAYGSWYVENGVFSFDVRKAVTWGGNDWNILDGRAVKVTDEYDETLHRALKLVDKVCDSNMSKSDKLWKMFRYIQNAYVEMNPRIPHYHGDGWEILYANDMFVNGKGNCLSYGAEFAFIAKAIGYENVYACHSGGHGWAEIEGKVYDPEWGRHRFDNTYFGIDYNNNPTDNNYKAAIAPGYSWMRVKI</sequence>
<accession>A0A934WRN1</accession>
<dbReference type="PANTHER" id="PTHR47135">
    <property type="entry name" value="FIBRONECTIN TYPE III DOMAIN-CONTAINING PROTEIN 7"/>
    <property type="match status" value="1"/>
</dbReference>
<evidence type="ECO:0000256" key="1">
    <source>
        <dbReference type="ARBA" id="ARBA00022737"/>
    </source>
</evidence>
<dbReference type="Gene3D" id="2.10.270.10">
    <property type="entry name" value="Cholin Binding"/>
    <property type="match status" value="1"/>
</dbReference>
<feature type="domain" description="Fibronectin type-III" evidence="4">
    <location>
        <begin position="482"/>
        <end position="557"/>
    </location>
</feature>
<keyword evidence="3" id="KW-0732">Signal</keyword>
<keyword evidence="1" id="KW-0677">Repeat</keyword>
<protein>
    <recommendedName>
        <fullName evidence="4">Fibronectin type-III domain-containing protein</fullName>
    </recommendedName>
</protein>
<evidence type="ECO:0000313" key="5">
    <source>
        <dbReference type="EMBL" id="MBK6088687.1"/>
    </source>
</evidence>
<dbReference type="InterPro" id="IPR038765">
    <property type="entry name" value="Papain-like_cys_pep_sf"/>
</dbReference>
<feature type="domain" description="Fibronectin type-III" evidence="4">
    <location>
        <begin position="130"/>
        <end position="205"/>
    </location>
</feature>
<feature type="signal peptide" evidence="3">
    <location>
        <begin position="1"/>
        <end position="26"/>
    </location>
</feature>
<evidence type="ECO:0000259" key="4">
    <source>
        <dbReference type="SMART" id="SM00060"/>
    </source>
</evidence>
<dbReference type="CDD" id="cd00063">
    <property type="entry name" value="FN3"/>
    <property type="match status" value="1"/>
</dbReference>
<dbReference type="InterPro" id="IPR003961">
    <property type="entry name" value="FN3_dom"/>
</dbReference>
<gene>
    <name evidence="5" type="ORF">JKK62_08495</name>
</gene>
<dbReference type="SUPFAM" id="SSF49265">
    <property type="entry name" value="Fibronectin type III"/>
    <property type="match status" value="3"/>
</dbReference>
<evidence type="ECO:0000256" key="2">
    <source>
        <dbReference type="PROSITE-ProRule" id="PRU00591"/>
    </source>
</evidence>
<reference evidence="5" key="1">
    <citation type="submission" date="2021-01" db="EMBL/GenBank/DDBJ databases">
        <title>Genome public.</title>
        <authorList>
            <person name="Liu C."/>
            <person name="Sun Q."/>
        </authorList>
    </citation>
    <scope>NUCLEOTIDE SEQUENCE</scope>
    <source>
        <strain evidence="5">M6</strain>
    </source>
</reference>
<feature type="domain" description="Fibronectin type-III" evidence="4">
    <location>
        <begin position="306"/>
        <end position="469"/>
    </location>
</feature>
<evidence type="ECO:0000256" key="3">
    <source>
        <dbReference type="SAM" id="SignalP"/>
    </source>
</evidence>
<proteinExistence type="predicted"/>
<dbReference type="InterPro" id="IPR013783">
    <property type="entry name" value="Ig-like_fold"/>
</dbReference>
<dbReference type="Gene3D" id="2.60.40.10">
    <property type="entry name" value="Immunoglobulins"/>
    <property type="match status" value="8"/>
</dbReference>
<dbReference type="PANTHER" id="PTHR47135:SF1">
    <property type="entry name" value="FIBRONECTIN TYPE III DOMAIN-CONTAINING PROTEIN 7"/>
    <property type="match status" value="1"/>
</dbReference>
<comment type="caution">
    <text evidence="5">The sequence shown here is derived from an EMBL/GenBank/DDBJ whole genome shotgun (WGS) entry which is preliminary data.</text>
</comment>
<name>A0A934WRN1_9FIRM</name>
<evidence type="ECO:0000313" key="6">
    <source>
        <dbReference type="Proteomes" id="UP000633365"/>
    </source>
</evidence>
<dbReference type="PROSITE" id="PS51170">
    <property type="entry name" value="CW"/>
    <property type="match status" value="1"/>
</dbReference>
<dbReference type="SUPFAM" id="SSF54001">
    <property type="entry name" value="Cysteine proteinases"/>
    <property type="match status" value="1"/>
</dbReference>
<dbReference type="AlphaFoldDB" id="A0A934WRN1"/>
<feature type="repeat" description="Cell wall-binding" evidence="2">
    <location>
        <begin position="769"/>
        <end position="788"/>
    </location>
</feature>
<dbReference type="InterPro" id="IPR036116">
    <property type="entry name" value="FN3_sf"/>
</dbReference>
<dbReference type="SUPFAM" id="SSF69360">
    <property type="entry name" value="Cell wall binding repeat"/>
    <property type="match status" value="1"/>
</dbReference>
<feature type="domain" description="Fibronectin type-III" evidence="4">
    <location>
        <begin position="39"/>
        <end position="117"/>
    </location>
</feature>
<dbReference type="SMART" id="SM00060">
    <property type="entry name" value="FN3"/>
    <property type="match status" value="4"/>
</dbReference>
<organism evidence="5 6">
    <name type="scientific">Ruminococcus difficilis</name>
    <dbReference type="NCBI Taxonomy" id="2763069"/>
    <lineage>
        <taxon>Bacteria</taxon>
        <taxon>Bacillati</taxon>
        <taxon>Bacillota</taxon>
        <taxon>Clostridia</taxon>
        <taxon>Eubacteriales</taxon>
        <taxon>Oscillospiraceae</taxon>
        <taxon>Ruminococcus</taxon>
    </lineage>
</organism>